<name>A0A6A1W4A3_9ROSI</name>
<sequence>MSFSCNFHVELKEFQVLINSKGVIKLAEGSVKSMSVIQMGSRKVSTAAVSGVQNGLSFAKVVKSGMPEVVAGNRNSNGDSGIDDSRRTLKGKEMYKGRHADSVAIIVSEPAGWCEGDTGVWVLMKAQQASVQQSKEVGCEVLNDMGAQFRGIDRMDALNGLETHLGCGSNDLSLNTSAKAGLKLDFVKLRAPVASSSHQGVGFVDLGMLEVGVESLKGMLVGIEGVNDHSVGIMAAGTVNDVEGSALVCGEDGDPEMEVEPLAVCLLDEELGAHLSSVGMSGFWRWCLHFDTW</sequence>
<dbReference type="Proteomes" id="UP000516437">
    <property type="component" value="Chromosome 3"/>
</dbReference>
<reference evidence="1 2" key="1">
    <citation type="journal article" date="2019" name="Plant Biotechnol. J.">
        <title>The red bayberry genome and genetic basis of sex determination.</title>
        <authorList>
            <person name="Jia H.M."/>
            <person name="Jia H.J."/>
            <person name="Cai Q.L."/>
            <person name="Wang Y."/>
            <person name="Zhao H.B."/>
            <person name="Yang W.F."/>
            <person name="Wang G.Y."/>
            <person name="Li Y.H."/>
            <person name="Zhan D.L."/>
            <person name="Shen Y.T."/>
            <person name="Niu Q.F."/>
            <person name="Chang L."/>
            <person name="Qiu J."/>
            <person name="Zhao L."/>
            <person name="Xie H.B."/>
            <person name="Fu W.Y."/>
            <person name="Jin J."/>
            <person name="Li X.W."/>
            <person name="Jiao Y."/>
            <person name="Zhou C.C."/>
            <person name="Tu T."/>
            <person name="Chai C.Y."/>
            <person name="Gao J.L."/>
            <person name="Fan L.J."/>
            <person name="van de Weg E."/>
            <person name="Wang J.Y."/>
            <person name="Gao Z.S."/>
        </authorList>
    </citation>
    <scope>NUCLEOTIDE SEQUENCE [LARGE SCALE GENOMIC DNA]</scope>
    <source>
        <tissue evidence="1">Leaves</tissue>
    </source>
</reference>
<organism evidence="1 2">
    <name type="scientific">Morella rubra</name>
    <name type="common">Chinese bayberry</name>
    <dbReference type="NCBI Taxonomy" id="262757"/>
    <lineage>
        <taxon>Eukaryota</taxon>
        <taxon>Viridiplantae</taxon>
        <taxon>Streptophyta</taxon>
        <taxon>Embryophyta</taxon>
        <taxon>Tracheophyta</taxon>
        <taxon>Spermatophyta</taxon>
        <taxon>Magnoliopsida</taxon>
        <taxon>eudicotyledons</taxon>
        <taxon>Gunneridae</taxon>
        <taxon>Pentapetalae</taxon>
        <taxon>rosids</taxon>
        <taxon>fabids</taxon>
        <taxon>Fagales</taxon>
        <taxon>Myricaceae</taxon>
        <taxon>Morella</taxon>
    </lineage>
</organism>
<dbReference type="AlphaFoldDB" id="A0A6A1W4A3"/>
<proteinExistence type="predicted"/>
<gene>
    <name evidence="1" type="ORF">CJ030_MR3G007093</name>
</gene>
<evidence type="ECO:0000313" key="1">
    <source>
        <dbReference type="EMBL" id="KAB1220052.1"/>
    </source>
</evidence>
<keyword evidence="2" id="KW-1185">Reference proteome</keyword>
<dbReference type="EMBL" id="RXIC02000021">
    <property type="protein sequence ID" value="KAB1220052.1"/>
    <property type="molecule type" value="Genomic_DNA"/>
</dbReference>
<evidence type="ECO:0000313" key="2">
    <source>
        <dbReference type="Proteomes" id="UP000516437"/>
    </source>
</evidence>
<protein>
    <submittedName>
        <fullName evidence="1">Uncharacterized protein</fullName>
    </submittedName>
</protein>
<accession>A0A6A1W4A3</accession>
<comment type="caution">
    <text evidence="1">The sequence shown here is derived from an EMBL/GenBank/DDBJ whole genome shotgun (WGS) entry which is preliminary data.</text>
</comment>